<organism evidence="14 15">
    <name type="scientific">Klebsormidium nitens</name>
    <name type="common">Green alga</name>
    <name type="synonym">Ulothrix nitens</name>
    <dbReference type="NCBI Taxonomy" id="105231"/>
    <lineage>
        <taxon>Eukaryota</taxon>
        <taxon>Viridiplantae</taxon>
        <taxon>Streptophyta</taxon>
        <taxon>Klebsormidiophyceae</taxon>
        <taxon>Klebsormidiales</taxon>
        <taxon>Klebsormidiaceae</taxon>
        <taxon>Klebsormidium</taxon>
    </lineage>
</organism>
<dbReference type="Proteomes" id="UP000054558">
    <property type="component" value="Unassembled WGS sequence"/>
</dbReference>
<dbReference type="InterPro" id="IPR000490">
    <property type="entry name" value="Glyco_hydro_17"/>
</dbReference>
<evidence type="ECO:0000256" key="5">
    <source>
        <dbReference type="ARBA" id="ARBA00022801"/>
    </source>
</evidence>
<dbReference type="EMBL" id="DF237138">
    <property type="protein sequence ID" value="GAQ84451.1"/>
    <property type="molecule type" value="Genomic_DNA"/>
</dbReference>
<dbReference type="Gene3D" id="1.20.58.1040">
    <property type="match status" value="1"/>
</dbReference>
<evidence type="ECO:0000256" key="12">
    <source>
        <dbReference type="SAM" id="SignalP"/>
    </source>
</evidence>
<comment type="similarity">
    <text evidence="2 10">Belongs to the glycosyl hydrolase 17 family.</text>
</comment>
<feature type="signal peptide" evidence="12">
    <location>
        <begin position="1"/>
        <end position="35"/>
    </location>
</feature>
<keyword evidence="6" id="KW-0472">Membrane</keyword>
<evidence type="ECO:0000256" key="3">
    <source>
        <dbReference type="ARBA" id="ARBA00022475"/>
    </source>
</evidence>
<feature type="domain" description="X8" evidence="13">
    <location>
        <begin position="393"/>
        <end position="478"/>
    </location>
</feature>
<reference evidence="14 15" key="1">
    <citation type="journal article" date="2014" name="Nat. Commun.">
        <title>Klebsormidium flaccidum genome reveals primary factors for plant terrestrial adaptation.</title>
        <authorList>
            <person name="Hori K."/>
            <person name="Maruyama F."/>
            <person name="Fujisawa T."/>
            <person name="Togashi T."/>
            <person name="Yamamoto N."/>
            <person name="Seo M."/>
            <person name="Sato S."/>
            <person name="Yamada T."/>
            <person name="Mori H."/>
            <person name="Tajima N."/>
            <person name="Moriyama T."/>
            <person name="Ikeuchi M."/>
            <person name="Watanabe M."/>
            <person name="Wada H."/>
            <person name="Kobayashi K."/>
            <person name="Saito M."/>
            <person name="Masuda T."/>
            <person name="Sasaki-Sekimoto Y."/>
            <person name="Mashiguchi K."/>
            <person name="Awai K."/>
            <person name="Shimojima M."/>
            <person name="Masuda S."/>
            <person name="Iwai M."/>
            <person name="Nobusawa T."/>
            <person name="Narise T."/>
            <person name="Kondo S."/>
            <person name="Saito H."/>
            <person name="Sato R."/>
            <person name="Murakawa M."/>
            <person name="Ihara Y."/>
            <person name="Oshima-Yamada Y."/>
            <person name="Ohtaka K."/>
            <person name="Satoh M."/>
            <person name="Sonobe K."/>
            <person name="Ishii M."/>
            <person name="Ohtani R."/>
            <person name="Kanamori-Sato M."/>
            <person name="Honoki R."/>
            <person name="Miyazaki D."/>
            <person name="Mochizuki H."/>
            <person name="Umetsu J."/>
            <person name="Higashi K."/>
            <person name="Shibata D."/>
            <person name="Kamiya Y."/>
            <person name="Sato N."/>
            <person name="Nakamura Y."/>
            <person name="Tabata S."/>
            <person name="Ida S."/>
            <person name="Kurokawa K."/>
            <person name="Ohta H."/>
        </authorList>
    </citation>
    <scope>NUCLEOTIDE SEQUENCE [LARGE SCALE GENOMIC DNA]</scope>
    <source>
        <strain evidence="14 15">NIES-2285</strain>
    </source>
</reference>
<evidence type="ECO:0000256" key="11">
    <source>
        <dbReference type="SAM" id="MobiDB-lite"/>
    </source>
</evidence>
<keyword evidence="7" id="KW-1015">Disulfide bond</keyword>
<dbReference type="InterPro" id="IPR044965">
    <property type="entry name" value="Glyco_hydro_17_plant"/>
</dbReference>
<dbReference type="Pfam" id="PF00332">
    <property type="entry name" value="Glyco_hydro_17"/>
    <property type="match status" value="1"/>
</dbReference>
<sequence length="546" mass="56788">MAGPARHHSIAWGPLTMLRSLALLLSLTLSGSVAAAASPRSLIGVNYGSLLSSTPLAYSVVVDLMQKNGFSKVKLFDTNSGVLSALAGTGIEVMVAAPNGELPNLAANVSYASSWLAANVKPHLGVGFLAGANITCIAVGNEALNPYLYGTKYVGLVYPAMNNLLMALQAAGLDGTIKLTIPLEPTILTDLSFQPPSDGAFRPGVQAELQKILALLDKSGSFFTANVYPYLHMGSDGLGTDIPLELILFRENGSYVDSGTGLRYTNAFDMGVDAFVSAIKAAGYPNLEVNVGEAGWPTDGAPTATPALAREFNQALVQHLINSPGTPLRPGKQVTTYFFELLDEDQKDVSSGIFFERHWGLFTETGVAKYALDLTGASSGTLVSASPKLLPTQWCVARTGVLVKDLLAAIQYACYEGGADCTPLQPGGSCYGNNSTLLHASYAFNTYYQHHQQGDNTCNFDGVATVTQRDPSTGTCAFRLGLDGSSIASATPSGGIIGTTQPPVSSTGDEGSVADQTGGSGKGATLRWTALIVPAIAGLVFGGVVG</sequence>
<accession>A0A1Y1I5L5</accession>
<dbReference type="AlphaFoldDB" id="A0A1Y1I5L5"/>
<evidence type="ECO:0000256" key="10">
    <source>
        <dbReference type="RuleBase" id="RU004335"/>
    </source>
</evidence>
<feature type="region of interest" description="Disordered" evidence="11">
    <location>
        <begin position="493"/>
        <end position="520"/>
    </location>
</feature>
<dbReference type="GO" id="GO:0005975">
    <property type="term" value="P:carbohydrate metabolic process"/>
    <property type="evidence" value="ECO:0007669"/>
    <property type="project" value="InterPro"/>
</dbReference>
<dbReference type="GO" id="GO:0005886">
    <property type="term" value="C:plasma membrane"/>
    <property type="evidence" value="ECO:0000318"/>
    <property type="project" value="GO_Central"/>
</dbReference>
<protein>
    <recommendedName>
        <fullName evidence="13">X8 domain-containing protein</fullName>
    </recommendedName>
</protein>
<dbReference type="SMART" id="SM00768">
    <property type="entry name" value="X8"/>
    <property type="match status" value="1"/>
</dbReference>
<evidence type="ECO:0000313" key="14">
    <source>
        <dbReference type="EMBL" id="GAQ84451.1"/>
    </source>
</evidence>
<gene>
    <name evidence="14" type="ORF">KFL_001890150</name>
</gene>
<comment type="subcellular location">
    <subcellularLocation>
        <location evidence="1">Cell membrane</location>
        <topology evidence="1">Lipid-anchor</topology>
        <topology evidence="1">GPI-anchor</topology>
    </subcellularLocation>
</comment>
<name>A0A1Y1I5L5_KLENI</name>
<dbReference type="GO" id="GO:0009506">
    <property type="term" value="C:plasmodesma"/>
    <property type="evidence" value="ECO:0007669"/>
    <property type="project" value="UniProtKB-ARBA"/>
</dbReference>
<feature type="compositionally biased region" description="Polar residues" evidence="11">
    <location>
        <begin position="493"/>
        <end position="517"/>
    </location>
</feature>
<feature type="chain" id="PRO_5013005355" description="X8 domain-containing protein" evidence="12">
    <location>
        <begin position="36"/>
        <end position="546"/>
    </location>
</feature>
<dbReference type="STRING" id="105231.A0A1Y1I5L5"/>
<dbReference type="FunFam" id="1.20.58.1040:FF:000001">
    <property type="entry name" value="Glucan endo-1,3-beta-glucosidase 4"/>
    <property type="match status" value="1"/>
</dbReference>
<evidence type="ECO:0000256" key="8">
    <source>
        <dbReference type="ARBA" id="ARBA00023180"/>
    </source>
</evidence>
<evidence type="ECO:0000256" key="4">
    <source>
        <dbReference type="ARBA" id="ARBA00022729"/>
    </source>
</evidence>
<dbReference type="InterPro" id="IPR012946">
    <property type="entry name" value="X8"/>
</dbReference>
<proteinExistence type="inferred from homology"/>
<evidence type="ECO:0000256" key="2">
    <source>
        <dbReference type="ARBA" id="ARBA00008773"/>
    </source>
</evidence>
<evidence type="ECO:0000256" key="1">
    <source>
        <dbReference type="ARBA" id="ARBA00004609"/>
    </source>
</evidence>
<dbReference type="OrthoDB" id="408788at2759"/>
<dbReference type="SUPFAM" id="SSF51445">
    <property type="entry name" value="(Trans)glycosidases"/>
    <property type="match status" value="1"/>
</dbReference>
<evidence type="ECO:0000256" key="9">
    <source>
        <dbReference type="ARBA" id="ARBA00023295"/>
    </source>
</evidence>
<keyword evidence="9" id="KW-0326">Glycosidase</keyword>
<dbReference type="OMA" id="VACKFPN"/>
<dbReference type="Gene3D" id="3.20.20.80">
    <property type="entry name" value="Glycosidases"/>
    <property type="match status" value="1"/>
</dbReference>
<evidence type="ECO:0000259" key="13">
    <source>
        <dbReference type="SMART" id="SM00768"/>
    </source>
</evidence>
<dbReference type="InterPro" id="IPR017853">
    <property type="entry name" value="GH"/>
</dbReference>
<keyword evidence="15" id="KW-1185">Reference proteome</keyword>
<dbReference type="GO" id="GO:0004553">
    <property type="term" value="F:hydrolase activity, hydrolyzing O-glycosyl compounds"/>
    <property type="evidence" value="ECO:0007669"/>
    <property type="project" value="InterPro"/>
</dbReference>
<keyword evidence="8" id="KW-0325">Glycoprotein</keyword>
<evidence type="ECO:0000256" key="7">
    <source>
        <dbReference type="ARBA" id="ARBA00023157"/>
    </source>
</evidence>
<evidence type="ECO:0000256" key="6">
    <source>
        <dbReference type="ARBA" id="ARBA00023136"/>
    </source>
</evidence>
<keyword evidence="4 12" id="KW-0732">Signal</keyword>
<evidence type="ECO:0000313" key="15">
    <source>
        <dbReference type="Proteomes" id="UP000054558"/>
    </source>
</evidence>
<keyword evidence="3" id="KW-1003">Cell membrane</keyword>
<dbReference type="Pfam" id="PF07983">
    <property type="entry name" value="X8"/>
    <property type="match status" value="1"/>
</dbReference>
<dbReference type="PANTHER" id="PTHR32227">
    <property type="entry name" value="GLUCAN ENDO-1,3-BETA-GLUCOSIDASE BG1-RELATED-RELATED"/>
    <property type="match status" value="1"/>
</dbReference>
<keyword evidence="5" id="KW-0378">Hydrolase</keyword>